<dbReference type="InterPro" id="IPR019405">
    <property type="entry name" value="Lactonase_7-beta_prop"/>
</dbReference>
<dbReference type="InterPro" id="IPR050282">
    <property type="entry name" value="Cycloisomerase_2"/>
</dbReference>
<dbReference type="GO" id="GO:0017057">
    <property type="term" value="F:6-phosphogluconolactonase activity"/>
    <property type="evidence" value="ECO:0007669"/>
    <property type="project" value="TreeGrafter"/>
</dbReference>
<accession>A0A067MI57</accession>
<protein>
    <recommendedName>
        <fullName evidence="4">Lactonase</fullName>
    </recommendedName>
</protein>
<dbReference type="Gene3D" id="2.130.10.10">
    <property type="entry name" value="YVTN repeat-like/Quinoprotein amine dehydrogenase"/>
    <property type="match status" value="1"/>
</dbReference>
<reference evidence="3" key="1">
    <citation type="journal article" date="2014" name="Proc. Natl. Acad. Sci. U.S.A.">
        <title>Extensive sampling of basidiomycete genomes demonstrates inadequacy of the white-rot/brown-rot paradigm for wood decay fungi.</title>
        <authorList>
            <person name="Riley R."/>
            <person name="Salamov A.A."/>
            <person name="Brown D.W."/>
            <person name="Nagy L.G."/>
            <person name="Floudas D."/>
            <person name="Held B.W."/>
            <person name="Levasseur A."/>
            <person name="Lombard V."/>
            <person name="Morin E."/>
            <person name="Otillar R."/>
            <person name="Lindquist E.A."/>
            <person name="Sun H."/>
            <person name="LaButti K.M."/>
            <person name="Schmutz J."/>
            <person name="Jabbour D."/>
            <person name="Luo H."/>
            <person name="Baker S.E."/>
            <person name="Pisabarro A.G."/>
            <person name="Walton J.D."/>
            <person name="Blanchette R.A."/>
            <person name="Henrissat B."/>
            <person name="Martin F."/>
            <person name="Cullen D."/>
            <person name="Hibbett D.S."/>
            <person name="Grigoriev I.V."/>
        </authorList>
    </citation>
    <scope>NUCLEOTIDE SEQUENCE [LARGE SCALE GENOMIC DNA]</scope>
    <source>
        <strain evidence="3">FD-172 SS1</strain>
    </source>
</reference>
<keyword evidence="3" id="KW-1185">Reference proteome</keyword>
<sequence>MSSFKILVGSYTAAITALNFVTNPASLNVLSTSNVGQSPSWIASHPSNSSILFSTFENSYGEVGSFTVDSQGRLTKAASVYSGGQNPAHLAVLSSGKEIYVTNYNSGTAESIPLLSDNLRFGNPGAVTTFTGSGPNKDRQTSSHPHEVIEGSGELFVPDLGSDKVWRLVKDGSTNNYRNVGSIQQAAGSGPRHGVVKDGQLYILHELDNKLTQQTIPPVGSSAAPVTVASLSILPPNAPSGLGAGELLLSRPLSSGAQQYLYATNRGDPSGDSIAIFSLNPLKLVKQFKTNLNHIRGLALGGPNDQYLVAGGLNGGGVAVYERINGGADFRLVAQNYGVSQPTGFVVI</sequence>
<dbReference type="PANTHER" id="PTHR30344:SF7">
    <property type="entry name" value="DUF2415 DOMAIN-CONTAINING PROTEIN"/>
    <property type="match status" value="1"/>
</dbReference>
<dbReference type="STRING" id="930990.A0A067MI57"/>
<evidence type="ECO:0000256" key="1">
    <source>
        <dbReference type="ARBA" id="ARBA00005564"/>
    </source>
</evidence>
<dbReference type="HOGENOM" id="CLU_038716_1_0_1"/>
<evidence type="ECO:0000313" key="2">
    <source>
        <dbReference type="EMBL" id="KDQ15453.1"/>
    </source>
</evidence>
<dbReference type="InParanoid" id="A0A067MI57"/>
<name>A0A067MI57_BOTB1</name>
<evidence type="ECO:0000313" key="3">
    <source>
        <dbReference type="Proteomes" id="UP000027195"/>
    </source>
</evidence>
<dbReference type="AlphaFoldDB" id="A0A067MI57"/>
<dbReference type="OrthoDB" id="9972196at2759"/>
<organism evidence="2 3">
    <name type="scientific">Botryobasidium botryosum (strain FD-172 SS1)</name>
    <dbReference type="NCBI Taxonomy" id="930990"/>
    <lineage>
        <taxon>Eukaryota</taxon>
        <taxon>Fungi</taxon>
        <taxon>Dikarya</taxon>
        <taxon>Basidiomycota</taxon>
        <taxon>Agaricomycotina</taxon>
        <taxon>Agaricomycetes</taxon>
        <taxon>Cantharellales</taxon>
        <taxon>Botryobasidiaceae</taxon>
        <taxon>Botryobasidium</taxon>
    </lineage>
</organism>
<dbReference type="EMBL" id="KL198032">
    <property type="protein sequence ID" value="KDQ15453.1"/>
    <property type="molecule type" value="Genomic_DNA"/>
</dbReference>
<dbReference type="InterPro" id="IPR011048">
    <property type="entry name" value="Haem_d1_sf"/>
</dbReference>
<dbReference type="Pfam" id="PF10282">
    <property type="entry name" value="Lactonase"/>
    <property type="match status" value="1"/>
</dbReference>
<dbReference type="InterPro" id="IPR015943">
    <property type="entry name" value="WD40/YVTN_repeat-like_dom_sf"/>
</dbReference>
<dbReference type="SUPFAM" id="SSF51004">
    <property type="entry name" value="C-terminal (heme d1) domain of cytochrome cd1-nitrite reductase"/>
    <property type="match status" value="1"/>
</dbReference>
<proteinExistence type="inferred from homology"/>
<evidence type="ECO:0008006" key="4">
    <source>
        <dbReference type="Google" id="ProtNLM"/>
    </source>
</evidence>
<gene>
    <name evidence="2" type="ORF">BOTBODRAFT_131276</name>
</gene>
<dbReference type="Proteomes" id="UP000027195">
    <property type="component" value="Unassembled WGS sequence"/>
</dbReference>
<dbReference type="PANTHER" id="PTHR30344">
    <property type="entry name" value="6-PHOSPHOGLUCONOLACTONASE-RELATED"/>
    <property type="match status" value="1"/>
</dbReference>
<comment type="similarity">
    <text evidence="1">Belongs to the cycloisomerase 2 family.</text>
</comment>